<evidence type="ECO:0000313" key="2">
    <source>
        <dbReference type="Proteomes" id="UP001341840"/>
    </source>
</evidence>
<keyword evidence="2" id="KW-1185">Reference proteome</keyword>
<organism evidence="1 2">
    <name type="scientific">Stylosanthes scabra</name>
    <dbReference type="NCBI Taxonomy" id="79078"/>
    <lineage>
        <taxon>Eukaryota</taxon>
        <taxon>Viridiplantae</taxon>
        <taxon>Streptophyta</taxon>
        <taxon>Embryophyta</taxon>
        <taxon>Tracheophyta</taxon>
        <taxon>Spermatophyta</taxon>
        <taxon>Magnoliopsida</taxon>
        <taxon>eudicotyledons</taxon>
        <taxon>Gunneridae</taxon>
        <taxon>Pentapetalae</taxon>
        <taxon>rosids</taxon>
        <taxon>fabids</taxon>
        <taxon>Fabales</taxon>
        <taxon>Fabaceae</taxon>
        <taxon>Papilionoideae</taxon>
        <taxon>50 kb inversion clade</taxon>
        <taxon>dalbergioids sensu lato</taxon>
        <taxon>Dalbergieae</taxon>
        <taxon>Pterocarpus clade</taxon>
        <taxon>Stylosanthes</taxon>
    </lineage>
</organism>
<proteinExistence type="predicted"/>
<accession>A0ABU6TTV4</accession>
<comment type="caution">
    <text evidence="1">The sequence shown here is derived from an EMBL/GenBank/DDBJ whole genome shotgun (WGS) entry which is preliminary data.</text>
</comment>
<gene>
    <name evidence="1" type="ORF">PIB30_090574</name>
</gene>
<protein>
    <submittedName>
        <fullName evidence="1">Uncharacterized protein</fullName>
    </submittedName>
</protein>
<evidence type="ECO:0000313" key="1">
    <source>
        <dbReference type="EMBL" id="MED6152296.1"/>
    </source>
</evidence>
<reference evidence="1 2" key="1">
    <citation type="journal article" date="2023" name="Plants (Basel)">
        <title>Bridging the Gap: Combining Genomics and Transcriptomics Approaches to Understand Stylosanthes scabra, an Orphan Legume from the Brazilian Caatinga.</title>
        <authorList>
            <person name="Ferreira-Neto J.R.C."/>
            <person name="da Silva M.D."/>
            <person name="Binneck E."/>
            <person name="de Melo N.F."/>
            <person name="da Silva R.H."/>
            <person name="de Melo A.L.T.M."/>
            <person name="Pandolfi V."/>
            <person name="Bustamante F.O."/>
            <person name="Brasileiro-Vidal A.C."/>
            <person name="Benko-Iseppon A.M."/>
        </authorList>
    </citation>
    <scope>NUCLEOTIDE SEQUENCE [LARGE SCALE GENOMIC DNA]</scope>
    <source>
        <tissue evidence="1">Leaves</tissue>
    </source>
</reference>
<dbReference type="EMBL" id="JASCZI010092379">
    <property type="protein sequence ID" value="MED6152296.1"/>
    <property type="molecule type" value="Genomic_DNA"/>
</dbReference>
<dbReference type="Proteomes" id="UP001341840">
    <property type="component" value="Unassembled WGS sequence"/>
</dbReference>
<sequence length="108" mass="12239">MTEKEVDVSENSPRRPELGLWDFRSNMGDDLFFLVSHLFMALFSKNWALGLARNIAPTRELESFGPGLRGDLFDVFRMVCKLSGRFTYGDSFLASFLPGATCLLKTKH</sequence>
<name>A0ABU6TTV4_9FABA</name>